<dbReference type="GO" id="GO:0000177">
    <property type="term" value="C:cytoplasmic exosome (RNase complex)"/>
    <property type="evidence" value="ECO:0007669"/>
    <property type="project" value="TreeGrafter"/>
</dbReference>
<evidence type="ECO:0000256" key="5">
    <source>
        <dbReference type="ARBA" id="ARBA00022552"/>
    </source>
</evidence>
<dbReference type="EMBL" id="KQ964525">
    <property type="protein sequence ID" value="KXN69712.1"/>
    <property type="molecule type" value="Genomic_DNA"/>
</dbReference>
<dbReference type="InterPro" id="IPR001247">
    <property type="entry name" value="ExoRNase_PH_dom1"/>
</dbReference>
<dbReference type="GO" id="GO:0071038">
    <property type="term" value="P:TRAMP-dependent tRNA surveillance pathway"/>
    <property type="evidence" value="ECO:0007669"/>
    <property type="project" value="TreeGrafter"/>
</dbReference>
<gene>
    <name evidence="11" type="ORF">CONCODRAFT_71232</name>
</gene>
<dbReference type="Proteomes" id="UP000070444">
    <property type="component" value="Unassembled WGS sequence"/>
</dbReference>
<dbReference type="GO" id="GO:0000467">
    <property type="term" value="P:exonucleolytic trimming to generate mature 3'-end of 5.8S rRNA from tricistronic rRNA transcript (SSU-rRNA, 5.8S rRNA, LSU-rRNA)"/>
    <property type="evidence" value="ECO:0007669"/>
    <property type="project" value="TreeGrafter"/>
</dbReference>
<protein>
    <recommendedName>
        <fullName evidence="9">Ribosomal RNA-processing protein 43</fullName>
    </recommendedName>
</protein>
<dbReference type="AlphaFoldDB" id="A0A137P3V8"/>
<dbReference type="GO" id="GO:0071028">
    <property type="term" value="P:nuclear mRNA surveillance"/>
    <property type="evidence" value="ECO:0007669"/>
    <property type="project" value="TreeGrafter"/>
</dbReference>
<dbReference type="GO" id="GO:0005730">
    <property type="term" value="C:nucleolus"/>
    <property type="evidence" value="ECO:0007669"/>
    <property type="project" value="UniProtKB-SubCell"/>
</dbReference>
<evidence type="ECO:0000259" key="10">
    <source>
        <dbReference type="Pfam" id="PF01138"/>
    </source>
</evidence>
<dbReference type="PANTHER" id="PTHR11097">
    <property type="entry name" value="EXOSOME COMPLEX EXONUCLEASE RIBOSOMAL RNA PROCESSING PROTEIN"/>
    <property type="match status" value="1"/>
</dbReference>
<dbReference type="InterPro" id="IPR027408">
    <property type="entry name" value="PNPase/RNase_PH_dom_sf"/>
</dbReference>
<proteinExistence type="inferred from homology"/>
<organism evidence="11 12">
    <name type="scientific">Conidiobolus coronatus (strain ATCC 28846 / CBS 209.66 / NRRL 28638)</name>
    <name type="common">Delacroixia coronata</name>
    <dbReference type="NCBI Taxonomy" id="796925"/>
    <lineage>
        <taxon>Eukaryota</taxon>
        <taxon>Fungi</taxon>
        <taxon>Fungi incertae sedis</taxon>
        <taxon>Zoopagomycota</taxon>
        <taxon>Entomophthoromycotina</taxon>
        <taxon>Entomophthoromycetes</taxon>
        <taxon>Entomophthorales</taxon>
        <taxon>Ancylistaceae</taxon>
        <taxon>Conidiobolus</taxon>
    </lineage>
</organism>
<dbReference type="GO" id="GO:0000176">
    <property type="term" value="C:nuclear exosome (RNase complex)"/>
    <property type="evidence" value="ECO:0007669"/>
    <property type="project" value="UniProtKB-ARBA"/>
</dbReference>
<keyword evidence="5" id="KW-0698">rRNA processing</keyword>
<dbReference type="GO" id="GO:0016075">
    <property type="term" value="P:rRNA catabolic process"/>
    <property type="evidence" value="ECO:0007669"/>
    <property type="project" value="TreeGrafter"/>
</dbReference>
<dbReference type="GO" id="GO:0071035">
    <property type="term" value="P:nuclear polyadenylation-dependent rRNA catabolic process"/>
    <property type="evidence" value="ECO:0007669"/>
    <property type="project" value="TreeGrafter"/>
</dbReference>
<evidence type="ECO:0000256" key="8">
    <source>
        <dbReference type="ARBA" id="ARBA00023242"/>
    </source>
</evidence>
<dbReference type="STRING" id="796925.A0A137P3V8"/>
<dbReference type="OrthoDB" id="45882at2759"/>
<dbReference type="GO" id="GO:0035925">
    <property type="term" value="F:mRNA 3'-UTR AU-rich region binding"/>
    <property type="evidence" value="ECO:0007669"/>
    <property type="project" value="TreeGrafter"/>
</dbReference>
<keyword evidence="8" id="KW-0539">Nucleus</keyword>
<accession>A0A137P3V8</accession>
<dbReference type="PANTHER" id="PTHR11097:SF9">
    <property type="entry name" value="EXOSOME COMPLEX COMPONENT RRP43"/>
    <property type="match status" value="1"/>
</dbReference>
<feature type="domain" description="Exoribonuclease phosphorolytic" evidence="10">
    <location>
        <begin position="38"/>
        <end position="173"/>
    </location>
</feature>
<keyword evidence="12" id="KW-1185">Reference proteome</keyword>
<dbReference type="OMA" id="MQPGEPF"/>
<evidence type="ECO:0000256" key="4">
    <source>
        <dbReference type="ARBA" id="ARBA00022490"/>
    </source>
</evidence>
<dbReference type="InterPro" id="IPR050590">
    <property type="entry name" value="Exosome_comp_Rrp42_subfam"/>
</dbReference>
<dbReference type="GO" id="GO:0034476">
    <property type="term" value="P:U5 snRNA 3'-end processing"/>
    <property type="evidence" value="ECO:0007669"/>
    <property type="project" value="TreeGrafter"/>
</dbReference>
<evidence type="ECO:0000256" key="6">
    <source>
        <dbReference type="ARBA" id="ARBA00022835"/>
    </source>
</evidence>
<evidence type="ECO:0000313" key="11">
    <source>
        <dbReference type="EMBL" id="KXN69712.1"/>
    </source>
</evidence>
<comment type="similarity">
    <text evidence="3">Belongs to the RNase PH family.</text>
</comment>
<evidence type="ECO:0000256" key="2">
    <source>
        <dbReference type="ARBA" id="ARBA00004604"/>
    </source>
</evidence>
<reference evidence="11 12" key="1">
    <citation type="journal article" date="2015" name="Genome Biol. Evol.">
        <title>Phylogenomic analyses indicate that early fungi evolved digesting cell walls of algal ancestors of land plants.</title>
        <authorList>
            <person name="Chang Y."/>
            <person name="Wang S."/>
            <person name="Sekimoto S."/>
            <person name="Aerts A.L."/>
            <person name="Choi C."/>
            <person name="Clum A."/>
            <person name="LaButti K.M."/>
            <person name="Lindquist E.A."/>
            <person name="Yee Ngan C."/>
            <person name="Ohm R.A."/>
            <person name="Salamov A.A."/>
            <person name="Grigoriev I.V."/>
            <person name="Spatafora J.W."/>
            <person name="Berbee M.L."/>
        </authorList>
    </citation>
    <scope>NUCLEOTIDE SEQUENCE [LARGE SCALE GENOMIC DNA]</scope>
    <source>
        <strain evidence="11 12">NRRL 28638</strain>
    </source>
</reference>
<evidence type="ECO:0000256" key="9">
    <source>
        <dbReference type="ARBA" id="ARBA00030617"/>
    </source>
</evidence>
<dbReference type="GO" id="GO:0034473">
    <property type="term" value="P:U1 snRNA 3'-end processing"/>
    <property type="evidence" value="ECO:0007669"/>
    <property type="project" value="TreeGrafter"/>
</dbReference>
<dbReference type="SUPFAM" id="SSF54211">
    <property type="entry name" value="Ribosomal protein S5 domain 2-like"/>
    <property type="match status" value="1"/>
</dbReference>
<dbReference type="Gene3D" id="3.30.230.70">
    <property type="entry name" value="GHMP Kinase, N-terminal domain"/>
    <property type="match status" value="1"/>
</dbReference>
<comment type="subcellular location">
    <subcellularLocation>
        <location evidence="1">Cytoplasm</location>
    </subcellularLocation>
    <subcellularLocation>
        <location evidence="2">Nucleus</location>
        <location evidence="2">Nucleolus</location>
    </subcellularLocation>
</comment>
<keyword evidence="4" id="KW-0963">Cytoplasm</keyword>
<evidence type="ECO:0000256" key="3">
    <source>
        <dbReference type="ARBA" id="ARBA00006678"/>
    </source>
</evidence>
<keyword evidence="6" id="KW-0271">Exosome</keyword>
<dbReference type="Pfam" id="PF01138">
    <property type="entry name" value="RNase_PH"/>
    <property type="match status" value="1"/>
</dbReference>
<evidence type="ECO:0000256" key="7">
    <source>
        <dbReference type="ARBA" id="ARBA00022884"/>
    </source>
</evidence>
<dbReference type="InterPro" id="IPR020568">
    <property type="entry name" value="Ribosomal_Su5_D2-typ_SF"/>
</dbReference>
<keyword evidence="7" id="KW-0694">RNA-binding</keyword>
<dbReference type="GO" id="GO:0034475">
    <property type="term" value="P:U4 snRNA 3'-end processing"/>
    <property type="evidence" value="ECO:0007669"/>
    <property type="project" value="TreeGrafter"/>
</dbReference>
<name>A0A137P3V8_CONC2</name>
<evidence type="ECO:0000313" key="12">
    <source>
        <dbReference type="Proteomes" id="UP000070444"/>
    </source>
</evidence>
<evidence type="ECO:0000256" key="1">
    <source>
        <dbReference type="ARBA" id="ARBA00004496"/>
    </source>
</evidence>
<sequence length="202" mass="22238">MSQSYYNAALTFQKVHPKEFLNKFLMQGLRPDSRKFEECRQIDIVMNSIKTSEGSCMVKVGNTTVVCGVKAEVAPPLFESPDCGFIVPNLELGPLCSPHIKPGPPTDQAQLISDYLERIIKTCNMVDLTDLCIEAGKAVWCLYVDIICIADGGSVLDASVIALSSALKSVKLPQSKFYEEEGMVKINPTQTTELNLKTLVYP</sequence>